<comment type="caution">
    <text evidence="1">The sequence shown here is derived from an EMBL/GenBank/DDBJ whole genome shotgun (WGS) entry which is preliminary data.</text>
</comment>
<dbReference type="AlphaFoldDB" id="A0A9E1DNW0"/>
<protein>
    <submittedName>
        <fullName evidence="1">Uncharacterized protein</fullName>
    </submittedName>
</protein>
<dbReference type="EMBL" id="JAGZYH010000001">
    <property type="protein sequence ID" value="MBS6620588.1"/>
    <property type="molecule type" value="Genomic_DNA"/>
</dbReference>
<evidence type="ECO:0000313" key="2">
    <source>
        <dbReference type="Proteomes" id="UP000811365"/>
    </source>
</evidence>
<name>A0A9E1DNW0_9FIRM</name>
<sequence length="60" mass="7091">MTDLEREILQQDELAIRNHLELILCAKENGASKRTIDTMILLVTHEKEQYYERKAKWSSS</sequence>
<accession>A0A9E1DNW0</accession>
<evidence type="ECO:0000313" key="1">
    <source>
        <dbReference type="EMBL" id="MBS6620588.1"/>
    </source>
</evidence>
<organism evidence="1 2">
    <name type="scientific">Faecalibacterium prausnitzii</name>
    <dbReference type="NCBI Taxonomy" id="853"/>
    <lineage>
        <taxon>Bacteria</taxon>
        <taxon>Bacillati</taxon>
        <taxon>Bacillota</taxon>
        <taxon>Clostridia</taxon>
        <taxon>Eubacteriales</taxon>
        <taxon>Oscillospiraceae</taxon>
        <taxon>Faecalibacterium</taxon>
    </lineage>
</organism>
<dbReference type="Proteomes" id="UP000811365">
    <property type="component" value="Unassembled WGS sequence"/>
</dbReference>
<reference evidence="1" key="1">
    <citation type="submission" date="2021-02" db="EMBL/GenBank/DDBJ databases">
        <title>Infant gut strain persistence is associated with maternal origin, phylogeny, and functional potential including surface adhesion and iron acquisition.</title>
        <authorList>
            <person name="Lou Y.C."/>
        </authorList>
    </citation>
    <scope>NUCLEOTIDE SEQUENCE</scope>
    <source>
        <strain evidence="1">L2_039_000G1_dasL2_039_000G1_maxbin2.maxbin.077</strain>
    </source>
</reference>
<proteinExistence type="predicted"/>
<gene>
    <name evidence="1" type="ORF">KH315_00195</name>
</gene>